<evidence type="ECO:0000256" key="5">
    <source>
        <dbReference type="SAM" id="Phobius"/>
    </source>
</evidence>
<accession>A0A9P0N7S4</accession>
<name>A0A9P0N7S4_APHGO</name>
<evidence type="ECO:0000256" key="3">
    <source>
        <dbReference type="ARBA" id="ARBA00022989"/>
    </source>
</evidence>
<evidence type="ECO:0000256" key="4">
    <source>
        <dbReference type="ARBA" id="ARBA00023136"/>
    </source>
</evidence>
<dbReference type="AlphaFoldDB" id="A0A9P0N7S4"/>
<organism evidence="6 7">
    <name type="scientific">Aphis gossypii</name>
    <name type="common">Cotton aphid</name>
    <dbReference type="NCBI Taxonomy" id="80765"/>
    <lineage>
        <taxon>Eukaryota</taxon>
        <taxon>Metazoa</taxon>
        <taxon>Ecdysozoa</taxon>
        <taxon>Arthropoda</taxon>
        <taxon>Hexapoda</taxon>
        <taxon>Insecta</taxon>
        <taxon>Pterygota</taxon>
        <taxon>Neoptera</taxon>
        <taxon>Paraneoptera</taxon>
        <taxon>Hemiptera</taxon>
        <taxon>Sternorrhyncha</taxon>
        <taxon>Aphidomorpha</taxon>
        <taxon>Aphidoidea</taxon>
        <taxon>Aphididae</taxon>
        <taxon>Aphidini</taxon>
        <taxon>Aphis</taxon>
        <taxon>Aphis</taxon>
    </lineage>
</organism>
<evidence type="ECO:0000313" key="7">
    <source>
        <dbReference type="Proteomes" id="UP001154329"/>
    </source>
</evidence>
<sequence length="243" mass="27585">MVGRRELILISDFVMALCLGTLGFYFWLQGHDVDVSSYNLLPFISLGTYIFMCTLGSDPIPRIMIRKVLHPELISFAIGIVCLCASLVQLCVDELTDMETVKRRLARVFPRSGVPDSPKSLEVDVADAPRKIDERLPALEDAVRSLSAEFAPFTFNHVLPNRAPTVQPPTSRAPPIDTFAPTRTVQNSWCYYHTRFGKDARKCSSDLCTFYPKISTKNKTFKKSYTSHNPSKLNYRYNTWTDF</sequence>
<reference evidence="6" key="1">
    <citation type="submission" date="2022-02" db="EMBL/GenBank/DDBJ databases">
        <authorList>
            <person name="King R."/>
        </authorList>
    </citation>
    <scope>NUCLEOTIDE SEQUENCE</scope>
</reference>
<feature type="transmembrane region" description="Helical" evidence="5">
    <location>
        <begin position="7"/>
        <end position="28"/>
    </location>
</feature>
<dbReference type="Gene3D" id="1.20.1250.20">
    <property type="entry name" value="MFS general substrate transporter like domains"/>
    <property type="match status" value="1"/>
</dbReference>
<keyword evidence="4 5" id="KW-0472">Membrane</keyword>
<dbReference type="InterPro" id="IPR036259">
    <property type="entry name" value="MFS_trans_sf"/>
</dbReference>
<dbReference type="GO" id="GO:0022857">
    <property type="term" value="F:transmembrane transporter activity"/>
    <property type="evidence" value="ECO:0007669"/>
    <property type="project" value="InterPro"/>
</dbReference>
<reference evidence="6" key="2">
    <citation type="submission" date="2022-10" db="EMBL/GenBank/DDBJ databases">
        <authorList>
            <consortium name="ENA_rothamsted_submissions"/>
            <consortium name="culmorum"/>
            <person name="King R."/>
        </authorList>
    </citation>
    <scope>NUCLEOTIDE SEQUENCE</scope>
</reference>
<feature type="transmembrane region" description="Helical" evidence="5">
    <location>
        <begin position="40"/>
        <end position="61"/>
    </location>
</feature>
<dbReference type="PANTHER" id="PTHR48021">
    <property type="match status" value="1"/>
</dbReference>
<gene>
    <name evidence="6" type="ORF">APHIGO_LOCUS224</name>
</gene>
<keyword evidence="2 5" id="KW-0812">Transmembrane</keyword>
<dbReference type="EMBL" id="OU899034">
    <property type="protein sequence ID" value="CAH1707944.1"/>
    <property type="molecule type" value="Genomic_DNA"/>
</dbReference>
<keyword evidence="3 5" id="KW-1133">Transmembrane helix</keyword>
<dbReference type="InterPro" id="IPR005828">
    <property type="entry name" value="MFS_sugar_transport-like"/>
</dbReference>
<keyword evidence="7" id="KW-1185">Reference proteome</keyword>
<evidence type="ECO:0000256" key="2">
    <source>
        <dbReference type="ARBA" id="ARBA00022692"/>
    </source>
</evidence>
<protein>
    <submittedName>
        <fullName evidence="6">Uncharacterized protein</fullName>
    </submittedName>
</protein>
<dbReference type="Pfam" id="PF00083">
    <property type="entry name" value="Sugar_tr"/>
    <property type="match status" value="1"/>
</dbReference>
<dbReference type="GO" id="GO:0016020">
    <property type="term" value="C:membrane"/>
    <property type="evidence" value="ECO:0007669"/>
    <property type="project" value="UniProtKB-SubCell"/>
</dbReference>
<comment type="subcellular location">
    <subcellularLocation>
        <location evidence="1">Membrane</location>
    </subcellularLocation>
</comment>
<feature type="transmembrane region" description="Helical" evidence="5">
    <location>
        <begin position="73"/>
        <end position="90"/>
    </location>
</feature>
<dbReference type="PANTHER" id="PTHR48021:SF1">
    <property type="entry name" value="GH07001P-RELATED"/>
    <property type="match status" value="1"/>
</dbReference>
<proteinExistence type="predicted"/>
<evidence type="ECO:0000256" key="1">
    <source>
        <dbReference type="ARBA" id="ARBA00004370"/>
    </source>
</evidence>
<evidence type="ECO:0000313" key="6">
    <source>
        <dbReference type="EMBL" id="CAH1707944.1"/>
    </source>
</evidence>
<dbReference type="Proteomes" id="UP001154329">
    <property type="component" value="Chromosome 1"/>
</dbReference>
<dbReference type="InterPro" id="IPR050549">
    <property type="entry name" value="MFS_Trehalose_Transporter"/>
</dbReference>